<organism evidence="2 3">
    <name type="scientific">Trifolium medium</name>
    <dbReference type="NCBI Taxonomy" id="97028"/>
    <lineage>
        <taxon>Eukaryota</taxon>
        <taxon>Viridiplantae</taxon>
        <taxon>Streptophyta</taxon>
        <taxon>Embryophyta</taxon>
        <taxon>Tracheophyta</taxon>
        <taxon>Spermatophyta</taxon>
        <taxon>Magnoliopsida</taxon>
        <taxon>eudicotyledons</taxon>
        <taxon>Gunneridae</taxon>
        <taxon>Pentapetalae</taxon>
        <taxon>rosids</taxon>
        <taxon>fabids</taxon>
        <taxon>Fabales</taxon>
        <taxon>Fabaceae</taxon>
        <taxon>Papilionoideae</taxon>
        <taxon>50 kb inversion clade</taxon>
        <taxon>NPAAA clade</taxon>
        <taxon>Hologalegina</taxon>
        <taxon>IRL clade</taxon>
        <taxon>Trifolieae</taxon>
        <taxon>Trifolium</taxon>
    </lineage>
</organism>
<dbReference type="EMBL" id="LXQA010092189">
    <property type="protein sequence ID" value="MCI14383.1"/>
    <property type="molecule type" value="Genomic_DNA"/>
</dbReference>
<accession>A0A392PQK9</accession>
<protein>
    <submittedName>
        <fullName evidence="2">Uncharacterized protein</fullName>
    </submittedName>
</protein>
<sequence length="163" mass="18098">MRLMKAEGVIITGDDIAQVPADDKKRKRIVKVKKKNVKIEDTSISGAEAPEGKTTTDEKKAYESVATEDIGASEAKETGKGKAIKVTESEEKTTTEKSKGESTKKPRTVKQRAPRIQRKMVIHSDEETQEEPTFKRKRAEPIQNSEPKKAQPASENMDTEADT</sequence>
<feature type="compositionally biased region" description="Basic and acidic residues" evidence="1">
    <location>
        <begin position="50"/>
        <end position="62"/>
    </location>
</feature>
<feature type="non-terminal residue" evidence="2">
    <location>
        <position position="163"/>
    </location>
</feature>
<feature type="compositionally biased region" description="Basic residues" evidence="1">
    <location>
        <begin position="105"/>
        <end position="121"/>
    </location>
</feature>
<evidence type="ECO:0000313" key="2">
    <source>
        <dbReference type="EMBL" id="MCI14383.1"/>
    </source>
</evidence>
<dbReference type="Proteomes" id="UP000265520">
    <property type="component" value="Unassembled WGS sequence"/>
</dbReference>
<name>A0A392PQK9_9FABA</name>
<evidence type="ECO:0000256" key="1">
    <source>
        <dbReference type="SAM" id="MobiDB-lite"/>
    </source>
</evidence>
<comment type="caution">
    <text evidence="2">The sequence shown here is derived from an EMBL/GenBank/DDBJ whole genome shotgun (WGS) entry which is preliminary data.</text>
</comment>
<feature type="region of interest" description="Disordered" evidence="1">
    <location>
        <begin position="36"/>
        <end position="163"/>
    </location>
</feature>
<dbReference type="AlphaFoldDB" id="A0A392PQK9"/>
<feature type="compositionally biased region" description="Basic and acidic residues" evidence="1">
    <location>
        <begin position="74"/>
        <end position="104"/>
    </location>
</feature>
<evidence type="ECO:0000313" key="3">
    <source>
        <dbReference type="Proteomes" id="UP000265520"/>
    </source>
</evidence>
<reference evidence="2 3" key="1">
    <citation type="journal article" date="2018" name="Front. Plant Sci.">
        <title>Red Clover (Trifolium pratense) and Zigzag Clover (T. medium) - A Picture of Genomic Similarities and Differences.</title>
        <authorList>
            <person name="Dluhosova J."/>
            <person name="Istvanek J."/>
            <person name="Nedelnik J."/>
            <person name="Repkova J."/>
        </authorList>
    </citation>
    <scope>NUCLEOTIDE SEQUENCE [LARGE SCALE GENOMIC DNA]</scope>
    <source>
        <strain evidence="3">cv. 10/8</strain>
        <tissue evidence="2">Leaf</tissue>
    </source>
</reference>
<keyword evidence="3" id="KW-1185">Reference proteome</keyword>
<proteinExistence type="predicted"/>